<sequence length="850" mass="96143">MGRKLSEEEEKEEVKESEESEEESVYDSGEEEYDSEASESDDNESDDDEEDDEFEEQGSSDEEDLLEEQAAVSDEDEDDSGDEVEILEAELTSVPRQWRTTSAKEEEVKEETKEEQAAKAAWMNTDDLSSDDEDFDGEQNRIGRVPLHWYEDQDHIGYNAHGKKVIKATSGDLLDAALQAESDKETKKFTVRDELNARDVTLTPRQIELIRRIQAGSFAHPEFDANPDMIDYYSSIKEVSGLNTNRYEPKARFQPSKYDKLLVRRLLHRLKCGSIDMDYLRNKQKKPHEQPDTKDPFLLWHGDEEDELHMRKGPQHIAPPKKPPPTHAESYNPSEEYLPTDEQLKEWEELETADRPHGLFVPTKFKNLRSVGSYQHSVREAFERCLDLYLCPRVMKRRLNIDPESLVPSLPRAADLRPFPTAMAVQFDTPAMTYSVKSAEEEGESKEVEETAMVRCLSVSPDGQYLVSGASDGFVRMWEVQTGRLLRSWNIAALVLADKKDKEEEKADENENETTTKEEDSEQDKNKPKPVVSIEWNPNSSHHCLIAAVENCAVIIATGTGGSDDAELTDALLSSAYNKRSAAGSTGGDNANINNSRAAKAVKWLPPPKTKRETPLSAYATFSGPITILRTNKEMAKVKWHKKGDYFLTVSPKANAASVLIHQLSKASSQQPFGKVKKGFGEIQCACFHPTKPFLFVASIQHVRVYHLIKQSMVKRLLSGCRWISSIDIHPSGDHVIIGSLDRRMCWFDLDLSNTPYKTLKYHERAIRSVGFHRRYPLMASSSDDGSIHVFHSMVYSDLMRNPLVVPVKVLRGGHSVVNKLGVLDFVFHPTQPWLFSAGADGKIILYQDI</sequence>
<dbReference type="SMART" id="SM01035">
    <property type="entry name" value="BOP1NT"/>
    <property type="match status" value="1"/>
</dbReference>
<dbReference type="GO" id="GO:0000463">
    <property type="term" value="P:maturation of LSU-rRNA from tricistronic rRNA transcript (SSU-rRNA, 5.8S rRNA, LSU-rRNA)"/>
    <property type="evidence" value="ECO:0007669"/>
    <property type="project" value="UniProtKB-UniRule"/>
</dbReference>
<keyword evidence="2 6" id="KW-0698">rRNA processing</keyword>
<dbReference type="HAMAP" id="MF_03027">
    <property type="entry name" value="BOP1"/>
    <property type="match status" value="1"/>
</dbReference>
<dbReference type="SUPFAM" id="SSF50978">
    <property type="entry name" value="WD40 repeat-like"/>
    <property type="match status" value="1"/>
</dbReference>
<evidence type="ECO:0000259" key="9">
    <source>
        <dbReference type="SMART" id="SM01035"/>
    </source>
</evidence>
<organism evidence="10">
    <name type="scientific">Ditylum brightwellii</name>
    <dbReference type="NCBI Taxonomy" id="49249"/>
    <lineage>
        <taxon>Eukaryota</taxon>
        <taxon>Sar</taxon>
        <taxon>Stramenopiles</taxon>
        <taxon>Ochrophyta</taxon>
        <taxon>Bacillariophyta</taxon>
        <taxon>Mediophyceae</taxon>
        <taxon>Lithodesmiophycidae</taxon>
        <taxon>Lithodesmiales</taxon>
        <taxon>Lithodesmiaceae</taxon>
        <taxon>Ditylum</taxon>
    </lineage>
</organism>
<name>A0A7S4RBR5_9STRA</name>
<dbReference type="PROSITE" id="PS00678">
    <property type="entry name" value="WD_REPEATS_1"/>
    <property type="match status" value="1"/>
</dbReference>
<accession>A0A7S4RBR5</accession>
<dbReference type="EMBL" id="HBNS01018767">
    <property type="protein sequence ID" value="CAE4607272.1"/>
    <property type="molecule type" value="Transcribed_RNA"/>
</dbReference>
<keyword evidence="5 6" id="KW-0539">Nucleus</keyword>
<protein>
    <recommendedName>
        <fullName evidence="6">Ribosome biogenesis protein BOP1 homolog</fullName>
    </recommendedName>
</protein>
<dbReference type="Pfam" id="PF00400">
    <property type="entry name" value="WD40"/>
    <property type="match status" value="4"/>
</dbReference>
<dbReference type="InterPro" id="IPR001680">
    <property type="entry name" value="WD40_rpt"/>
</dbReference>
<dbReference type="InterPro" id="IPR012953">
    <property type="entry name" value="BOP1_N_dom"/>
</dbReference>
<evidence type="ECO:0000313" key="10">
    <source>
        <dbReference type="EMBL" id="CAE4607272.1"/>
    </source>
</evidence>
<dbReference type="InterPro" id="IPR028598">
    <property type="entry name" value="BOP1/Erb1"/>
</dbReference>
<dbReference type="GO" id="GO:0043021">
    <property type="term" value="F:ribonucleoprotein complex binding"/>
    <property type="evidence" value="ECO:0007669"/>
    <property type="project" value="UniProtKB-UniRule"/>
</dbReference>
<evidence type="ECO:0000256" key="8">
    <source>
        <dbReference type="SAM" id="MobiDB-lite"/>
    </source>
</evidence>
<dbReference type="GO" id="GO:0030687">
    <property type="term" value="C:preribosome, large subunit precursor"/>
    <property type="evidence" value="ECO:0007669"/>
    <property type="project" value="UniProtKB-UniRule"/>
</dbReference>
<feature type="domain" description="BOP1 N-terminal" evidence="9">
    <location>
        <begin position="150"/>
        <end position="420"/>
    </location>
</feature>
<keyword evidence="1 6" id="KW-0690">Ribosome biogenesis</keyword>
<dbReference type="PANTHER" id="PTHR17605">
    <property type="entry name" value="RIBOSOME BIOGENESIS PROTEIN BOP1 BLOCK OF PROLIFERATION 1 PROTEIN"/>
    <property type="match status" value="1"/>
</dbReference>
<comment type="function">
    <text evidence="6">Required for maturation of ribosomal RNAs and formation of the large ribosomal subunit.</text>
</comment>
<comment type="subcellular location">
    <subcellularLocation>
        <location evidence="6">Nucleus</location>
        <location evidence="6">Nucleolus</location>
    </subcellularLocation>
    <subcellularLocation>
        <location evidence="6">Nucleus</location>
        <location evidence="6">Nucleoplasm</location>
    </subcellularLocation>
</comment>
<dbReference type="PROSITE" id="PS50294">
    <property type="entry name" value="WD_REPEATS_REGION"/>
    <property type="match status" value="1"/>
</dbReference>
<proteinExistence type="inferred from homology"/>
<dbReference type="InterPro" id="IPR019775">
    <property type="entry name" value="WD40_repeat_CS"/>
</dbReference>
<evidence type="ECO:0000256" key="7">
    <source>
        <dbReference type="PROSITE-ProRule" id="PRU00221"/>
    </source>
</evidence>
<evidence type="ECO:0000256" key="1">
    <source>
        <dbReference type="ARBA" id="ARBA00022517"/>
    </source>
</evidence>
<feature type="compositionally biased region" description="Acidic residues" evidence="8">
    <location>
        <begin position="7"/>
        <end position="88"/>
    </location>
</feature>
<dbReference type="SMART" id="SM00320">
    <property type="entry name" value="WD40"/>
    <property type="match status" value="5"/>
</dbReference>
<dbReference type="PANTHER" id="PTHR17605:SF0">
    <property type="entry name" value="RIBOSOME BIOGENESIS PROTEIN BOP1"/>
    <property type="match status" value="1"/>
</dbReference>
<evidence type="ECO:0000256" key="5">
    <source>
        <dbReference type="ARBA" id="ARBA00023242"/>
    </source>
</evidence>
<dbReference type="InterPro" id="IPR015943">
    <property type="entry name" value="WD40/YVTN_repeat-like_dom_sf"/>
</dbReference>
<feature type="repeat" description="WD" evidence="7">
    <location>
        <begin position="447"/>
        <end position="488"/>
    </location>
</feature>
<dbReference type="PROSITE" id="PS50082">
    <property type="entry name" value="WD_REPEATS_2"/>
    <property type="match status" value="1"/>
</dbReference>
<gene>
    <name evidence="10" type="ORF">DBRI00130_LOCUS14953</name>
</gene>
<evidence type="ECO:0000256" key="2">
    <source>
        <dbReference type="ARBA" id="ARBA00022552"/>
    </source>
</evidence>
<dbReference type="AlphaFoldDB" id="A0A7S4RBR5"/>
<feature type="region of interest" description="Disordered" evidence="8">
    <location>
        <begin position="500"/>
        <end position="534"/>
    </location>
</feature>
<evidence type="ECO:0000256" key="3">
    <source>
        <dbReference type="ARBA" id="ARBA00022574"/>
    </source>
</evidence>
<comment type="similarity">
    <text evidence="6">Belongs to the WD repeat BOP1/ERB1 family.</text>
</comment>
<dbReference type="Gene3D" id="2.130.10.10">
    <property type="entry name" value="YVTN repeat-like/Quinoprotein amine dehydrogenase"/>
    <property type="match status" value="1"/>
</dbReference>
<dbReference type="InterPro" id="IPR036322">
    <property type="entry name" value="WD40_repeat_dom_sf"/>
</dbReference>
<feature type="region of interest" description="Disordered" evidence="8">
    <location>
        <begin position="313"/>
        <end position="337"/>
    </location>
</feature>
<keyword evidence="3 7" id="KW-0853">WD repeat</keyword>
<feature type="compositionally biased region" description="Basic and acidic residues" evidence="8">
    <location>
        <begin position="102"/>
        <end position="117"/>
    </location>
</feature>
<evidence type="ECO:0000256" key="4">
    <source>
        <dbReference type="ARBA" id="ARBA00022737"/>
    </source>
</evidence>
<dbReference type="GO" id="GO:0000466">
    <property type="term" value="P:maturation of 5.8S rRNA from tricistronic rRNA transcript (SSU-rRNA, 5.8S rRNA, LSU-rRNA)"/>
    <property type="evidence" value="ECO:0007669"/>
    <property type="project" value="UniProtKB-UniRule"/>
</dbReference>
<dbReference type="GO" id="GO:0070545">
    <property type="term" value="C:PeBoW complex"/>
    <property type="evidence" value="ECO:0007669"/>
    <property type="project" value="TreeGrafter"/>
</dbReference>
<evidence type="ECO:0000256" key="6">
    <source>
        <dbReference type="HAMAP-Rule" id="MF_03027"/>
    </source>
</evidence>
<feature type="compositionally biased region" description="Basic and acidic residues" evidence="8">
    <location>
        <begin position="514"/>
        <end position="527"/>
    </location>
</feature>
<dbReference type="GO" id="GO:0005654">
    <property type="term" value="C:nucleoplasm"/>
    <property type="evidence" value="ECO:0007669"/>
    <property type="project" value="UniProtKB-SubCell"/>
</dbReference>
<reference evidence="10" key="1">
    <citation type="submission" date="2021-01" db="EMBL/GenBank/DDBJ databases">
        <authorList>
            <person name="Corre E."/>
            <person name="Pelletier E."/>
            <person name="Niang G."/>
            <person name="Scheremetjew M."/>
            <person name="Finn R."/>
            <person name="Kale V."/>
            <person name="Holt S."/>
            <person name="Cochrane G."/>
            <person name="Meng A."/>
            <person name="Brown T."/>
            <person name="Cohen L."/>
        </authorList>
    </citation>
    <scope>NUCLEOTIDE SEQUENCE</scope>
    <source>
        <strain evidence="10">GSO104</strain>
    </source>
</reference>
<feature type="region of interest" description="Disordered" evidence="8">
    <location>
        <begin position="1"/>
        <end position="133"/>
    </location>
</feature>
<keyword evidence="4" id="KW-0677">Repeat</keyword>
<dbReference type="Pfam" id="PF08145">
    <property type="entry name" value="BOP1NT"/>
    <property type="match status" value="1"/>
</dbReference>